<keyword evidence="3" id="KW-1185">Reference proteome</keyword>
<protein>
    <submittedName>
        <fullName evidence="2">Uncharacterized protein</fullName>
    </submittedName>
</protein>
<dbReference type="Proteomes" id="UP001595748">
    <property type="component" value="Unassembled WGS sequence"/>
</dbReference>
<name>A0ABV8AAM6_9DEIO</name>
<evidence type="ECO:0000256" key="1">
    <source>
        <dbReference type="SAM" id="SignalP"/>
    </source>
</evidence>
<proteinExistence type="predicted"/>
<evidence type="ECO:0000313" key="2">
    <source>
        <dbReference type="EMBL" id="MFC3862734.1"/>
    </source>
</evidence>
<evidence type="ECO:0000313" key="3">
    <source>
        <dbReference type="Proteomes" id="UP001595748"/>
    </source>
</evidence>
<feature type="chain" id="PRO_5046870711" evidence="1">
    <location>
        <begin position="21"/>
        <end position="241"/>
    </location>
</feature>
<accession>A0ABV8AAM6</accession>
<dbReference type="EMBL" id="JBHRZF010000213">
    <property type="protein sequence ID" value="MFC3862734.1"/>
    <property type="molecule type" value="Genomic_DNA"/>
</dbReference>
<comment type="caution">
    <text evidence="2">The sequence shown here is derived from an EMBL/GenBank/DDBJ whole genome shotgun (WGS) entry which is preliminary data.</text>
</comment>
<keyword evidence="1" id="KW-0732">Signal</keyword>
<organism evidence="2 3">
    <name type="scientific">Deinococcus antarcticus</name>
    <dbReference type="NCBI Taxonomy" id="1298767"/>
    <lineage>
        <taxon>Bacteria</taxon>
        <taxon>Thermotogati</taxon>
        <taxon>Deinococcota</taxon>
        <taxon>Deinococci</taxon>
        <taxon>Deinococcales</taxon>
        <taxon>Deinococcaceae</taxon>
        <taxon>Deinococcus</taxon>
    </lineage>
</organism>
<sequence>MCRITPLLLLAGLAVGRATPAPSLIGAPLPAGYVVNRNFTPELSSVYRDEGRQISVALRPGNYTFLVMARDARTGRTLWKFHGQGTASVDARLAGQGAVMVTVITTGAITRSQALLLDARTGSVRRKGLFTLEGVRDGKALFTQYDEAPPSAAFLADPNVLLGEVMQVRTGRTLTRNLPIPTRPGCGPLKTLKVGSNMQGFRMNDRQQLVATRQDRCGTFQATFDWWKVPLPAPKIESSAS</sequence>
<dbReference type="RefSeq" id="WP_380080674.1">
    <property type="nucleotide sequence ID" value="NZ_JBHRZF010000213.1"/>
</dbReference>
<gene>
    <name evidence="2" type="ORF">ACFOPQ_18365</name>
</gene>
<reference evidence="3" key="1">
    <citation type="journal article" date="2019" name="Int. J. Syst. Evol. Microbiol.">
        <title>The Global Catalogue of Microorganisms (GCM) 10K type strain sequencing project: providing services to taxonomists for standard genome sequencing and annotation.</title>
        <authorList>
            <consortium name="The Broad Institute Genomics Platform"/>
            <consortium name="The Broad Institute Genome Sequencing Center for Infectious Disease"/>
            <person name="Wu L."/>
            <person name="Ma J."/>
        </authorList>
    </citation>
    <scope>NUCLEOTIDE SEQUENCE [LARGE SCALE GENOMIC DNA]</scope>
    <source>
        <strain evidence="3">CCTCC AB 2013263</strain>
    </source>
</reference>
<feature type="signal peptide" evidence="1">
    <location>
        <begin position="1"/>
        <end position="20"/>
    </location>
</feature>